<protein>
    <submittedName>
        <fullName evidence="1">Uncharacterized protein</fullName>
    </submittedName>
</protein>
<reference evidence="1 2" key="1">
    <citation type="submission" date="2017-07" db="EMBL/GenBank/DDBJ databases">
        <title>Leptospira spp. isolated from tropical soils.</title>
        <authorList>
            <person name="Thibeaux R."/>
            <person name="Iraola G."/>
            <person name="Ferres I."/>
            <person name="Bierque E."/>
            <person name="Girault D."/>
            <person name="Soupe-Gilbert M.-E."/>
            <person name="Picardeau M."/>
            <person name="Goarant C."/>
        </authorList>
    </citation>
    <scope>NUCLEOTIDE SEQUENCE [LARGE SCALE GENOMIC DNA]</scope>
    <source>
        <strain evidence="1 2">FH2-B-D1</strain>
    </source>
</reference>
<evidence type="ECO:0000313" key="2">
    <source>
        <dbReference type="Proteomes" id="UP000232149"/>
    </source>
</evidence>
<keyword evidence="2" id="KW-1185">Reference proteome</keyword>
<proteinExistence type="predicted"/>
<evidence type="ECO:0000313" key="1">
    <source>
        <dbReference type="EMBL" id="PJZ60693.1"/>
    </source>
</evidence>
<sequence length="63" mass="7327">MIVLSVSGKPIFRNSLEKTKRSLGILVRFFGRSFKVNSRYSDPNPLKPKNREFKSILQLLNIF</sequence>
<dbReference type="EMBL" id="NPDU01000053">
    <property type="protein sequence ID" value="PJZ60693.1"/>
    <property type="molecule type" value="Genomic_DNA"/>
</dbReference>
<comment type="caution">
    <text evidence="1">The sequence shown here is derived from an EMBL/GenBank/DDBJ whole genome shotgun (WGS) entry which is preliminary data.</text>
</comment>
<organism evidence="1 2">
    <name type="scientific">Leptospira adleri</name>
    <dbReference type="NCBI Taxonomy" id="2023186"/>
    <lineage>
        <taxon>Bacteria</taxon>
        <taxon>Pseudomonadati</taxon>
        <taxon>Spirochaetota</taxon>
        <taxon>Spirochaetia</taxon>
        <taxon>Leptospirales</taxon>
        <taxon>Leptospiraceae</taxon>
        <taxon>Leptospira</taxon>
    </lineage>
</organism>
<dbReference type="Proteomes" id="UP000232149">
    <property type="component" value="Unassembled WGS sequence"/>
</dbReference>
<gene>
    <name evidence="1" type="ORF">CH376_17215</name>
</gene>
<accession>A0ABX4P001</accession>
<name>A0ABX4P001_9LEPT</name>